<dbReference type="GO" id="GO:0003700">
    <property type="term" value="F:DNA-binding transcription factor activity"/>
    <property type="evidence" value="ECO:0007669"/>
    <property type="project" value="InterPro"/>
</dbReference>
<dbReference type="Proteomes" id="UP000307000">
    <property type="component" value="Chromosome"/>
</dbReference>
<keyword evidence="2" id="KW-0408">Iron</keyword>
<dbReference type="KEGG" id="gcr:GcLGCM259_1640"/>
<dbReference type="InterPro" id="IPR000551">
    <property type="entry name" value="MerR-type_HTH_dom"/>
</dbReference>
<dbReference type="GO" id="GO:0003677">
    <property type="term" value="F:DNA binding"/>
    <property type="evidence" value="ECO:0007669"/>
    <property type="project" value="UniProtKB-KW"/>
</dbReference>
<dbReference type="EMBL" id="CP034412">
    <property type="protein sequence ID" value="QCY47365.1"/>
    <property type="molecule type" value="Genomic_DNA"/>
</dbReference>
<dbReference type="GO" id="GO:0006979">
    <property type="term" value="P:response to oxidative stress"/>
    <property type="evidence" value="ECO:0007669"/>
    <property type="project" value="InterPro"/>
</dbReference>
<dbReference type="NCBIfam" id="TIGR01950">
    <property type="entry name" value="SoxR"/>
    <property type="match status" value="1"/>
</dbReference>
<evidence type="ECO:0000256" key="2">
    <source>
        <dbReference type="ARBA" id="ARBA00023004"/>
    </source>
</evidence>
<dbReference type="SMART" id="SM00422">
    <property type="entry name" value="HTH_MERR"/>
    <property type="match status" value="1"/>
</dbReference>
<feature type="compositionally biased region" description="Basic residues" evidence="5">
    <location>
        <begin position="1"/>
        <end position="11"/>
    </location>
</feature>
<dbReference type="PROSITE" id="PS50937">
    <property type="entry name" value="HTH_MERR_2"/>
    <property type="match status" value="1"/>
</dbReference>
<proteinExistence type="predicted"/>
<dbReference type="PRINTS" id="PR00040">
    <property type="entry name" value="HTHMERR"/>
</dbReference>
<protein>
    <submittedName>
        <fullName evidence="7">Transcriptional regulator</fullName>
    </submittedName>
</protein>
<dbReference type="InterPro" id="IPR010211">
    <property type="entry name" value="Redox-sen_tscrpt-act_SoxR"/>
</dbReference>
<gene>
    <name evidence="7" type="ORF">GcLGCM259_1640</name>
</gene>
<dbReference type="Gene3D" id="1.10.1660.10">
    <property type="match status" value="1"/>
</dbReference>
<evidence type="ECO:0000256" key="3">
    <source>
        <dbReference type="ARBA" id="ARBA00023014"/>
    </source>
</evidence>
<evidence type="ECO:0000313" key="7">
    <source>
        <dbReference type="EMBL" id="QCY47365.1"/>
    </source>
</evidence>
<evidence type="ECO:0000313" key="8">
    <source>
        <dbReference type="Proteomes" id="UP000307000"/>
    </source>
</evidence>
<feature type="region of interest" description="Disordered" evidence="5">
    <location>
        <begin position="1"/>
        <end position="21"/>
    </location>
</feature>
<dbReference type="PANTHER" id="PTHR30204">
    <property type="entry name" value="REDOX-CYCLING DRUG-SENSING TRANSCRIPTIONAL ACTIVATOR SOXR"/>
    <property type="match status" value="1"/>
</dbReference>
<dbReference type="PANTHER" id="PTHR30204:SF0">
    <property type="entry name" value="REDOX-SENSITIVE TRANSCRIPTIONAL ACTIVATOR SOXR"/>
    <property type="match status" value="1"/>
</dbReference>
<keyword evidence="4" id="KW-0238">DNA-binding</keyword>
<dbReference type="InterPro" id="IPR047057">
    <property type="entry name" value="MerR_fam"/>
</dbReference>
<evidence type="ECO:0000259" key="6">
    <source>
        <dbReference type="PROSITE" id="PS50937"/>
    </source>
</evidence>
<keyword evidence="3" id="KW-0411">Iron-sulfur</keyword>
<organism evidence="7 8">
    <name type="scientific">Glutamicibacter creatinolyticus</name>
    <dbReference type="NCBI Taxonomy" id="162496"/>
    <lineage>
        <taxon>Bacteria</taxon>
        <taxon>Bacillati</taxon>
        <taxon>Actinomycetota</taxon>
        <taxon>Actinomycetes</taxon>
        <taxon>Micrococcales</taxon>
        <taxon>Micrococcaceae</taxon>
        <taxon>Glutamicibacter</taxon>
    </lineage>
</organism>
<dbReference type="InterPro" id="IPR009061">
    <property type="entry name" value="DNA-bd_dom_put_sf"/>
</dbReference>
<name>A0A5B7WVN4_9MICC</name>
<dbReference type="GO" id="GO:0051537">
    <property type="term" value="F:2 iron, 2 sulfur cluster binding"/>
    <property type="evidence" value="ECO:0007669"/>
    <property type="project" value="UniProtKB-KW"/>
</dbReference>
<keyword evidence="8" id="KW-1185">Reference proteome</keyword>
<sequence length="173" mass="19262">MRSTRKVRRCPMSHSSRQEATAADELLTIGQVSERTGVARSALHYYEQLGLVGSLRTAGNQRRYPRHMIRRITLISVGRNLGIALEDIASALEPVPLDRRPSEADWQRASQAWIKILEQRRRAIEELETRLTGCIGCGCLSMQACQLLNPQDELATEGVGPRRLAAQEPGACD</sequence>
<feature type="domain" description="HTH merR-type" evidence="6">
    <location>
        <begin position="26"/>
        <end position="94"/>
    </location>
</feature>
<dbReference type="Pfam" id="PF13411">
    <property type="entry name" value="MerR_1"/>
    <property type="match status" value="1"/>
</dbReference>
<evidence type="ECO:0000256" key="5">
    <source>
        <dbReference type="SAM" id="MobiDB-lite"/>
    </source>
</evidence>
<evidence type="ECO:0000256" key="1">
    <source>
        <dbReference type="ARBA" id="ARBA00022714"/>
    </source>
</evidence>
<evidence type="ECO:0000256" key="4">
    <source>
        <dbReference type="ARBA" id="ARBA00023125"/>
    </source>
</evidence>
<dbReference type="PROSITE" id="PS00552">
    <property type="entry name" value="HTH_MERR_1"/>
    <property type="match status" value="1"/>
</dbReference>
<dbReference type="AlphaFoldDB" id="A0A5B7WVN4"/>
<dbReference type="SUPFAM" id="SSF46955">
    <property type="entry name" value="Putative DNA-binding domain"/>
    <property type="match status" value="1"/>
</dbReference>
<keyword evidence="1" id="KW-0479">Metal-binding</keyword>
<accession>A0A5B7WVN4</accession>
<keyword evidence="1" id="KW-0001">2Fe-2S</keyword>
<reference evidence="7 8" key="1">
    <citation type="submission" date="2018-12" db="EMBL/GenBank/DDBJ databases">
        <title>Complete Genome Sequence of Glutamicibacter creatinolyticus strain LGCM259,isolated from an abscess of a 12-year-old mare in Italy.</title>
        <authorList>
            <person name="Santos R.G."/>
            <person name="Silva A.L."/>
            <person name="Seyffert N."/>
            <person name="Castro T.L.P."/>
            <person name="Attili A.R."/>
            <person name="Rifici C."/>
            <person name="Mazzullo G."/>
            <person name="Brenig B."/>
            <person name="Venanzi F."/>
            <person name="Azevedo V."/>
        </authorList>
    </citation>
    <scope>NUCLEOTIDE SEQUENCE [LARGE SCALE GENOMIC DNA]</scope>
    <source>
        <strain evidence="7 8">LGCM 259</strain>
    </source>
</reference>